<proteinExistence type="predicted"/>
<evidence type="ECO:0000313" key="2">
    <source>
        <dbReference type="Proteomes" id="UP001189429"/>
    </source>
</evidence>
<comment type="caution">
    <text evidence="1">The sequence shown here is derived from an EMBL/GenBank/DDBJ whole genome shotgun (WGS) entry which is preliminary data.</text>
</comment>
<protein>
    <submittedName>
        <fullName evidence="1">Uncharacterized protein</fullName>
    </submittedName>
</protein>
<gene>
    <name evidence="1" type="ORF">PCOR1329_LOCUS26134</name>
</gene>
<sequence length="122" mass="13369">MAVRAGCIESVLKMFASSEIGDQNLLLSLEYMLKCSPSAAPVAMRHGLVTTIVSFLSDENRMCDFFVDVIVGILETVVQRLRCARSELIGAGVPALLRHCAETFVYDDGTAERAQCLLQALW</sequence>
<evidence type="ECO:0000313" key="1">
    <source>
        <dbReference type="EMBL" id="CAK0826200.1"/>
    </source>
</evidence>
<accession>A0ABN9S359</accession>
<organism evidence="1 2">
    <name type="scientific">Prorocentrum cordatum</name>
    <dbReference type="NCBI Taxonomy" id="2364126"/>
    <lineage>
        <taxon>Eukaryota</taxon>
        <taxon>Sar</taxon>
        <taxon>Alveolata</taxon>
        <taxon>Dinophyceae</taxon>
        <taxon>Prorocentrales</taxon>
        <taxon>Prorocentraceae</taxon>
        <taxon>Prorocentrum</taxon>
    </lineage>
</organism>
<name>A0ABN9S359_9DINO</name>
<reference evidence="1" key="1">
    <citation type="submission" date="2023-10" db="EMBL/GenBank/DDBJ databases">
        <authorList>
            <person name="Chen Y."/>
            <person name="Shah S."/>
            <person name="Dougan E. K."/>
            <person name="Thang M."/>
            <person name="Chan C."/>
        </authorList>
    </citation>
    <scope>NUCLEOTIDE SEQUENCE [LARGE SCALE GENOMIC DNA]</scope>
</reference>
<dbReference type="EMBL" id="CAUYUJ010009227">
    <property type="protein sequence ID" value="CAK0826200.1"/>
    <property type="molecule type" value="Genomic_DNA"/>
</dbReference>
<dbReference type="Proteomes" id="UP001189429">
    <property type="component" value="Unassembled WGS sequence"/>
</dbReference>
<keyword evidence="2" id="KW-1185">Reference proteome</keyword>